<dbReference type="Proteomes" id="UP000327493">
    <property type="component" value="Chromosome 17"/>
</dbReference>
<keyword evidence="8 9" id="KW-0539">Nucleus</keyword>
<dbReference type="PROSITE" id="PS50071">
    <property type="entry name" value="HOMEOBOX_2"/>
    <property type="match status" value="1"/>
</dbReference>
<dbReference type="PROSITE" id="PS00027">
    <property type="entry name" value="HOMEOBOX_1"/>
    <property type="match status" value="1"/>
</dbReference>
<dbReference type="SUPFAM" id="SSF46689">
    <property type="entry name" value="Homeodomain-like"/>
    <property type="match status" value="1"/>
</dbReference>
<evidence type="ECO:0000259" key="12">
    <source>
        <dbReference type="PROSITE" id="PS50071"/>
    </source>
</evidence>
<comment type="function">
    <text evidence="1">Sequence-specific transcription factor which is part of a developmental regulatory system that provides cells with specific positional identities on the anterior-posterior axis.</text>
</comment>
<comment type="subcellular location">
    <subcellularLocation>
        <location evidence="9 10">Nucleus</location>
    </subcellularLocation>
</comment>
<proteinExistence type="inferred from homology"/>
<reference evidence="13 14" key="1">
    <citation type="submission" date="2019-08" db="EMBL/GenBank/DDBJ databases">
        <title>A chromosome-level genome assembly, high-density linkage maps, and genome scans reveal the genomic architecture of hybrid incompatibilities underlying speciation via character displacement in darters (Percidae: Etheostominae).</title>
        <authorList>
            <person name="Moran R.L."/>
            <person name="Catchen J.M."/>
            <person name="Fuller R.C."/>
        </authorList>
    </citation>
    <scope>NUCLEOTIDE SEQUENCE [LARGE SCALE GENOMIC DNA]</scope>
    <source>
        <strain evidence="13">EspeVRDwgs_2016</strain>
        <tissue evidence="13">Muscle</tissue>
    </source>
</reference>
<comment type="caution">
    <text evidence="13">The sequence shown here is derived from an EMBL/GenBank/DDBJ whole genome shotgun (WGS) entry which is preliminary data.</text>
</comment>
<evidence type="ECO:0000256" key="9">
    <source>
        <dbReference type="PROSITE-ProRule" id="PRU00108"/>
    </source>
</evidence>
<evidence type="ECO:0000256" key="6">
    <source>
        <dbReference type="ARBA" id="ARBA00023155"/>
    </source>
</evidence>
<dbReference type="GO" id="GO:0005634">
    <property type="term" value="C:nucleus"/>
    <property type="evidence" value="ECO:0007669"/>
    <property type="project" value="UniProtKB-SubCell"/>
</dbReference>
<dbReference type="Gene3D" id="1.10.10.60">
    <property type="entry name" value="Homeodomain-like"/>
    <property type="match status" value="1"/>
</dbReference>
<comment type="similarity">
    <text evidence="2">Belongs to the Abd-B homeobox family.</text>
</comment>
<dbReference type="InterPro" id="IPR020479">
    <property type="entry name" value="HD_metazoa"/>
</dbReference>
<dbReference type="CDD" id="cd00086">
    <property type="entry name" value="homeodomain"/>
    <property type="match status" value="1"/>
</dbReference>
<evidence type="ECO:0000313" key="13">
    <source>
        <dbReference type="EMBL" id="KAA8583505.1"/>
    </source>
</evidence>
<feature type="domain" description="Homeobox" evidence="12">
    <location>
        <begin position="239"/>
        <end position="299"/>
    </location>
</feature>
<name>A0A5J5CSY5_9PERO</name>
<sequence>MYLPSCTYPSKSDFGSITSPFLTKNGAALLDHSTASARRLPDYRGYCHHEPRQQYPPPWKWSLHQANRPISSAPPSRLSFPGEAGFHEYQGLPSSSETIFNTGNDCFLYGGAANGAPGSRFHAQSFPGDPRGFPGRHTAFNPDARLLFPAGQNRVLPQVFEQFLDYTEEAVGPRAQVRPTPGSQQQKETTPAEWTSCHTGESSKVREGSESPQAAKEDEEDAPSSSGSAGDYSQGLEPCGRRRKRCPYSKQQLRELERQFLFNVYISKERRVQLSHLLRLTDRQVKIWFQNRRMKEKKLKRERLLYNAGYHLF</sequence>
<evidence type="ECO:0000256" key="7">
    <source>
        <dbReference type="ARBA" id="ARBA00023163"/>
    </source>
</evidence>
<dbReference type="InterPro" id="IPR017970">
    <property type="entry name" value="Homeobox_CS"/>
</dbReference>
<evidence type="ECO:0000256" key="2">
    <source>
        <dbReference type="ARBA" id="ARBA00006317"/>
    </source>
</evidence>
<dbReference type="SMART" id="SM00389">
    <property type="entry name" value="HOX"/>
    <property type="match status" value="1"/>
</dbReference>
<keyword evidence="4" id="KW-0805">Transcription regulation</keyword>
<keyword evidence="7" id="KW-0804">Transcription</keyword>
<dbReference type="PRINTS" id="PR00024">
    <property type="entry name" value="HOMEOBOX"/>
</dbReference>
<gene>
    <name evidence="13" type="ORF">FQN60_014713</name>
</gene>
<evidence type="ECO:0000256" key="1">
    <source>
        <dbReference type="ARBA" id="ARBA00003263"/>
    </source>
</evidence>
<dbReference type="Pfam" id="PF00046">
    <property type="entry name" value="Homeodomain"/>
    <property type="match status" value="1"/>
</dbReference>
<dbReference type="GO" id="GO:0000978">
    <property type="term" value="F:RNA polymerase II cis-regulatory region sequence-specific DNA binding"/>
    <property type="evidence" value="ECO:0007669"/>
    <property type="project" value="TreeGrafter"/>
</dbReference>
<keyword evidence="6 9" id="KW-0371">Homeobox</keyword>
<feature type="DNA-binding region" description="Homeobox" evidence="9">
    <location>
        <begin position="241"/>
        <end position="300"/>
    </location>
</feature>
<keyword evidence="14" id="KW-1185">Reference proteome</keyword>
<dbReference type="GO" id="GO:0000981">
    <property type="term" value="F:DNA-binding transcription factor activity, RNA polymerase II-specific"/>
    <property type="evidence" value="ECO:0007669"/>
    <property type="project" value="InterPro"/>
</dbReference>
<feature type="compositionally biased region" description="Polar residues" evidence="11">
    <location>
        <begin position="181"/>
        <end position="200"/>
    </location>
</feature>
<dbReference type="InterPro" id="IPR009057">
    <property type="entry name" value="Homeodomain-like_sf"/>
</dbReference>
<dbReference type="OrthoDB" id="6159439at2759"/>
<protein>
    <recommendedName>
        <fullName evidence="12">Homeobox domain-containing protein</fullName>
    </recommendedName>
</protein>
<keyword evidence="5 9" id="KW-0238">DNA-binding</keyword>
<dbReference type="EMBL" id="VOFY01000017">
    <property type="protein sequence ID" value="KAA8583505.1"/>
    <property type="molecule type" value="Genomic_DNA"/>
</dbReference>
<evidence type="ECO:0000256" key="3">
    <source>
        <dbReference type="ARBA" id="ARBA00022473"/>
    </source>
</evidence>
<evidence type="ECO:0000256" key="8">
    <source>
        <dbReference type="ARBA" id="ARBA00023242"/>
    </source>
</evidence>
<dbReference type="AlphaFoldDB" id="A0A5J5CSY5"/>
<evidence type="ECO:0000256" key="11">
    <source>
        <dbReference type="SAM" id="MobiDB-lite"/>
    </source>
</evidence>
<keyword evidence="3" id="KW-0217">Developmental protein</keyword>
<evidence type="ECO:0000313" key="14">
    <source>
        <dbReference type="Proteomes" id="UP000327493"/>
    </source>
</evidence>
<dbReference type="InterPro" id="IPR001356">
    <property type="entry name" value="HD"/>
</dbReference>
<organism evidence="13 14">
    <name type="scientific">Etheostoma spectabile</name>
    <name type="common">orangethroat darter</name>
    <dbReference type="NCBI Taxonomy" id="54343"/>
    <lineage>
        <taxon>Eukaryota</taxon>
        <taxon>Metazoa</taxon>
        <taxon>Chordata</taxon>
        <taxon>Craniata</taxon>
        <taxon>Vertebrata</taxon>
        <taxon>Euteleostomi</taxon>
        <taxon>Actinopterygii</taxon>
        <taxon>Neopterygii</taxon>
        <taxon>Teleostei</taxon>
        <taxon>Neoteleostei</taxon>
        <taxon>Acanthomorphata</taxon>
        <taxon>Eupercaria</taxon>
        <taxon>Perciformes</taxon>
        <taxon>Percoidei</taxon>
        <taxon>Percidae</taxon>
        <taxon>Etheostomatinae</taxon>
        <taxon>Etheostoma</taxon>
    </lineage>
</organism>
<accession>A0A5J5CSY5</accession>
<feature type="region of interest" description="Disordered" evidence="11">
    <location>
        <begin position="172"/>
        <end position="243"/>
    </location>
</feature>
<evidence type="ECO:0000256" key="4">
    <source>
        <dbReference type="ARBA" id="ARBA00023015"/>
    </source>
</evidence>
<evidence type="ECO:0000256" key="10">
    <source>
        <dbReference type="RuleBase" id="RU000682"/>
    </source>
</evidence>
<dbReference type="PANTHER" id="PTHR46092">
    <property type="entry name" value="HOMEOBOX PROTEIN HOX-A11-RELATED"/>
    <property type="match status" value="1"/>
</dbReference>
<evidence type="ECO:0000256" key="5">
    <source>
        <dbReference type="ARBA" id="ARBA00023125"/>
    </source>
</evidence>